<dbReference type="Proteomes" id="UP000005222">
    <property type="component" value="Chromosome L"/>
</dbReference>
<dbReference type="OrthoDB" id="61815at2759"/>
<dbReference type="CDD" id="cd01857">
    <property type="entry name" value="HSR1_MMR1"/>
    <property type="match status" value="1"/>
</dbReference>
<reference evidence="11" key="2">
    <citation type="journal article" date="2012" name="G3 (Bethesda)">
        <title>Pichia sorbitophila, an interspecies yeast hybrid reveals early steps of genome resolution following polyploidization.</title>
        <authorList>
            <person name="Leh Louis V."/>
            <person name="Despons L."/>
            <person name="Friedrich A."/>
            <person name="Martin T."/>
            <person name="Durrens P."/>
            <person name="Casaregola S."/>
            <person name="Neuveglise C."/>
            <person name="Fairhead C."/>
            <person name="Marck C."/>
            <person name="Cruz J.A."/>
            <person name="Straub M.L."/>
            <person name="Kugler V."/>
            <person name="Sacerdot C."/>
            <person name="Uzunov Z."/>
            <person name="Thierry A."/>
            <person name="Weiss S."/>
            <person name="Bleykasten C."/>
            <person name="De Montigny J."/>
            <person name="Jacques N."/>
            <person name="Jung P."/>
            <person name="Lemaire M."/>
            <person name="Mallet S."/>
            <person name="Morel G."/>
            <person name="Richard G.F."/>
            <person name="Sarkar A."/>
            <person name="Savel G."/>
            <person name="Schacherer J."/>
            <person name="Seret M.L."/>
            <person name="Talla E."/>
            <person name="Samson G."/>
            <person name="Jubin C."/>
            <person name="Poulain J."/>
            <person name="Vacherie B."/>
            <person name="Barbe V."/>
            <person name="Pelletier E."/>
            <person name="Sherman D.J."/>
            <person name="Westhof E."/>
            <person name="Weissenbach J."/>
            <person name="Baret P.V."/>
            <person name="Wincker P."/>
            <person name="Gaillardin C."/>
            <person name="Dujon B."/>
            <person name="Souciet J.L."/>
        </authorList>
    </citation>
    <scope>NUCLEOTIDE SEQUENCE [LARGE SCALE GENOMIC DNA]</scope>
    <source>
        <strain evidence="11">ATCC MYA-4447 / BCRC 22081 / CBS 7064 / NBRC 10061 / NRRL Y-12695</strain>
    </source>
</reference>
<dbReference type="GO" id="GO:0000054">
    <property type="term" value="P:ribosomal subunit export from nucleus"/>
    <property type="evidence" value="ECO:0007669"/>
    <property type="project" value="TreeGrafter"/>
</dbReference>
<dbReference type="EMBL" id="FO082048">
    <property type="protein sequence ID" value="CCE84996.1"/>
    <property type="molecule type" value="Genomic_DNA"/>
</dbReference>
<evidence type="ECO:0000256" key="1">
    <source>
        <dbReference type="ARBA" id="ARBA00003269"/>
    </source>
</evidence>
<dbReference type="SUPFAM" id="SSF52540">
    <property type="entry name" value="P-loop containing nucleoside triphosphate hydrolases"/>
    <property type="match status" value="1"/>
</dbReference>
<name>G8Y951_PICSO</name>
<dbReference type="InterPro" id="IPR043358">
    <property type="entry name" value="GNL1-like"/>
</dbReference>
<dbReference type="OMA" id="PNAWEND"/>
<evidence type="ECO:0000256" key="3">
    <source>
        <dbReference type="ARBA" id="ARBA00022490"/>
    </source>
</evidence>
<comment type="subcellular location">
    <subcellularLocation>
        <location evidence="2">Cytoplasm</location>
    </subcellularLocation>
</comment>
<evidence type="ECO:0000313" key="11">
    <source>
        <dbReference type="Proteomes" id="UP000005222"/>
    </source>
</evidence>
<dbReference type="PANTHER" id="PTHR45709">
    <property type="entry name" value="LARGE SUBUNIT GTPASE 1 HOMOLOG-RELATED"/>
    <property type="match status" value="1"/>
</dbReference>
<feature type="region of interest" description="Disordered" evidence="7">
    <location>
        <begin position="633"/>
        <end position="658"/>
    </location>
</feature>
<feature type="compositionally biased region" description="Basic residues" evidence="7">
    <location>
        <begin position="645"/>
        <end position="658"/>
    </location>
</feature>
<dbReference type="FunCoup" id="G8Y951">
    <property type="interactions" value="2103"/>
</dbReference>
<reference evidence="9" key="1">
    <citation type="submission" date="2011-10" db="EMBL/GenBank/DDBJ databases">
        <authorList>
            <person name="Genoscope - CEA"/>
        </authorList>
    </citation>
    <scope>NUCLEOTIDE SEQUENCE</scope>
</reference>
<dbReference type="InterPro" id="IPR030378">
    <property type="entry name" value="G_CP_dom"/>
</dbReference>
<dbReference type="Pfam" id="PF01926">
    <property type="entry name" value="MMR_HSR1"/>
    <property type="match status" value="1"/>
</dbReference>
<gene>
    <name evidence="9" type="primary">Piso0_004562</name>
    <name evidence="9" type="ORF">GNLVRS01_PISO0K19612g</name>
    <name evidence="10" type="ORF">GNLVRS01_PISO0L19613g</name>
</gene>
<dbReference type="GO" id="GO:0005829">
    <property type="term" value="C:cytosol"/>
    <property type="evidence" value="ECO:0007669"/>
    <property type="project" value="TreeGrafter"/>
</dbReference>
<evidence type="ECO:0000313" key="10">
    <source>
        <dbReference type="EMBL" id="CCE84996.1"/>
    </source>
</evidence>
<feature type="domain" description="CP-type G" evidence="8">
    <location>
        <begin position="194"/>
        <end position="408"/>
    </location>
</feature>
<dbReference type="AlphaFoldDB" id="G8Y951"/>
<accession>G8Y951</accession>
<dbReference type="STRING" id="559304.G8Y951"/>
<dbReference type="Proteomes" id="UP000005222">
    <property type="component" value="Chromosome K"/>
</dbReference>
<evidence type="ECO:0000313" key="9">
    <source>
        <dbReference type="EMBL" id="CCE83965.1"/>
    </source>
</evidence>
<evidence type="ECO:0000259" key="8">
    <source>
        <dbReference type="PROSITE" id="PS51721"/>
    </source>
</evidence>
<dbReference type="eggNOG" id="KOG1424">
    <property type="taxonomic scope" value="Eukaryota"/>
</dbReference>
<keyword evidence="6" id="KW-0342">GTP-binding</keyword>
<keyword evidence="3" id="KW-0963">Cytoplasm</keyword>
<evidence type="ECO:0000256" key="6">
    <source>
        <dbReference type="ARBA" id="ARBA00023134"/>
    </source>
</evidence>
<sequence>MSNTGGNKVPLHPEPKSFKIPKGPKPISHKNKNTVGLGRSIANQKRLENKIEFLPDGEMRFTTDKKDPSWVKLRSVTQENSLDDFLNTAELADTDFTAEKRSQVKIIKIGNQNMAGDNSGLLSKNELLDLERKHKSFQNKLIIPRRPKWSKEQSKIELQRQENLAFLDWRRQLALLSENNDLLLTPFERNIEVWRQLWRVVERSDLIVQIVDARSPLLFRSMDLENYVEELSSPEEGREKKNLLLVNKADLLTAKQRLKWAEYFEAQGISYVFFSAAQANLLLEKEKEEEQDLNDMLDANHDDNTLDIPTGTSSEEINNKIRILKIEELEELFKTSAPEIHSTEDSPDRKLQIGLVGYPNVGKSSTINALIGSKKVSVSSTPGKTKHFQTLHLSPEIILCDCPGLVFPNFAFSKAELVCSGVLPIDQLRDHIPPMSIICERIPKYYLEAIYGIHIPIKKVEDGGNGVYATARELLSSYANARGYKTQGFGSADEPRSSRYILKDYVNGKLLHVQPPPKKEGDEWLEPTVEDSREFNKDIYQLSSLPESRRRQIIEAAASKDLDIETFDLSNDLAKLNFSQHLTSNHDEKAASSLQPERAQTVFLGDKRSTLESAGDDLDREFFKMNNSRAVMKKPITPLSELKTSKKHGKKNKKAGKK</sequence>
<dbReference type="PROSITE" id="PS51721">
    <property type="entry name" value="G_CP"/>
    <property type="match status" value="1"/>
</dbReference>
<dbReference type="GO" id="GO:0005525">
    <property type="term" value="F:GTP binding"/>
    <property type="evidence" value="ECO:0007669"/>
    <property type="project" value="UniProtKB-KW"/>
</dbReference>
<dbReference type="InParanoid" id="G8Y951"/>
<keyword evidence="5" id="KW-0378">Hydrolase</keyword>
<dbReference type="EMBL" id="FO082049">
    <property type="protein sequence ID" value="CCE83965.1"/>
    <property type="molecule type" value="Genomic_DNA"/>
</dbReference>
<dbReference type="InterPro" id="IPR006073">
    <property type="entry name" value="GTP-bd"/>
</dbReference>
<keyword evidence="11" id="KW-1185">Reference proteome</keyword>
<proteinExistence type="predicted"/>
<organism evidence="9 11">
    <name type="scientific">Pichia sorbitophila (strain ATCC MYA-4447 / BCRC 22081 / CBS 7064 / NBRC 10061 / NRRL Y-12695)</name>
    <name type="common">Hybrid yeast</name>
    <dbReference type="NCBI Taxonomy" id="559304"/>
    <lineage>
        <taxon>Eukaryota</taxon>
        <taxon>Fungi</taxon>
        <taxon>Dikarya</taxon>
        <taxon>Ascomycota</taxon>
        <taxon>Saccharomycotina</taxon>
        <taxon>Pichiomycetes</taxon>
        <taxon>Debaryomycetaceae</taxon>
        <taxon>Millerozyma</taxon>
    </lineage>
</organism>
<evidence type="ECO:0000256" key="7">
    <source>
        <dbReference type="SAM" id="MobiDB-lite"/>
    </source>
</evidence>
<dbReference type="HOGENOM" id="CLU_011072_2_0_1"/>
<dbReference type="GO" id="GO:0003924">
    <property type="term" value="F:GTPase activity"/>
    <property type="evidence" value="ECO:0007669"/>
    <property type="project" value="InterPro"/>
</dbReference>
<evidence type="ECO:0000256" key="5">
    <source>
        <dbReference type="ARBA" id="ARBA00022801"/>
    </source>
</evidence>
<dbReference type="PANTHER" id="PTHR45709:SF2">
    <property type="entry name" value="LARGE SUBUNIT GTPASE 1 HOMOLOG"/>
    <property type="match status" value="1"/>
</dbReference>
<evidence type="ECO:0000256" key="4">
    <source>
        <dbReference type="ARBA" id="ARBA00022741"/>
    </source>
</evidence>
<dbReference type="Gene3D" id="3.40.50.300">
    <property type="entry name" value="P-loop containing nucleotide triphosphate hydrolases"/>
    <property type="match status" value="1"/>
</dbReference>
<dbReference type="FunFam" id="3.40.50.300:FF:001151">
    <property type="entry name" value="Large subunit GTPase 1"/>
    <property type="match status" value="1"/>
</dbReference>
<comment type="function">
    <text evidence="1">May be involved in the mitochondrial lipid metabolism.</text>
</comment>
<feature type="region of interest" description="Disordered" evidence="7">
    <location>
        <begin position="1"/>
        <end position="33"/>
    </location>
</feature>
<evidence type="ECO:0000256" key="2">
    <source>
        <dbReference type="ARBA" id="ARBA00004496"/>
    </source>
</evidence>
<protein>
    <submittedName>
        <fullName evidence="9">Piso0_004562 protein</fullName>
    </submittedName>
</protein>
<keyword evidence="4" id="KW-0547">Nucleotide-binding</keyword>
<dbReference type="InterPro" id="IPR027417">
    <property type="entry name" value="P-loop_NTPase"/>
</dbReference>